<dbReference type="EMBL" id="NMUH01002134">
    <property type="protein sequence ID" value="MQL98056.1"/>
    <property type="molecule type" value="Genomic_DNA"/>
</dbReference>
<evidence type="ECO:0000313" key="3">
    <source>
        <dbReference type="Proteomes" id="UP000652761"/>
    </source>
</evidence>
<accession>A0A843VSR9</accession>
<proteinExistence type="predicted"/>
<feature type="region of interest" description="Disordered" evidence="1">
    <location>
        <begin position="15"/>
        <end position="70"/>
    </location>
</feature>
<evidence type="ECO:0000313" key="2">
    <source>
        <dbReference type="EMBL" id="MQL98056.1"/>
    </source>
</evidence>
<sequence length="265" mass="29148">MVRGIGCLNVGGARGVVEEDGGEEGDGVARDEGSWTSGATASSSTLDWTSSETMGPVDPETTSSGLDGPDFTASTTIELRLHKCEPFLLMCCEELGFIAPDAVRNNKCGHGFERRGFLEDWGEEWSEKPQEISRGKEFGASNLRKSMPGSLGYRLRQEEGDEEKHMNAKTSKQTHDTQIYPGSDLLSTGVLRPVPEQQLRISLTRVQSPLRTLQHPAPQLVFLHTKGTIHPGSHQIYTKASEQELEQNGSEAWLYRKLAESLKDC</sequence>
<comment type="caution">
    <text evidence="2">The sequence shown here is derived from an EMBL/GenBank/DDBJ whole genome shotgun (WGS) entry which is preliminary data.</text>
</comment>
<dbReference type="AlphaFoldDB" id="A0A843VSR9"/>
<gene>
    <name evidence="2" type="ORF">Taro_030764</name>
</gene>
<dbReference type="Proteomes" id="UP000652761">
    <property type="component" value="Unassembled WGS sequence"/>
</dbReference>
<protein>
    <submittedName>
        <fullName evidence="2">Uncharacterized protein</fullName>
    </submittedName>
</protein>
<organism evidence="2 3">
    <name type="scientific">Colocasia esculenta</name>
    <name type="common">Wild taro</name>
    <name type="synonym">Arum esculentum</name>
    <dbReference type="NCBI Taxonomy" id="4460"/>
    <lineage>
        <taxon>Eukaryota</taxon>
        <taxon>Viridiplantae</taxon>
        <taxon>Streptophyta</taxon>
        <taxon>Embryophyta</taxon>
        <taxon>Tracheophyta</taxon>
        <taxon>Spermatophyta</taxon>
        <taxon>Magnoliopsida</taxon>
        <taxon>Liliopsida</taxon>
        <taxon>Araceae</taxon>
        <taxon>Aroideae</taxon>
        <taxon>Colocasieae</taxon>
        <taxon>Colocasia</taxon>
    </lineage>
</organism>
<reference evidence="2" key="1">
    <citation type="submission" date="2017-07" db="EMBL/GenBank/DDBJ databases">
        <title>Taro Niue Genome Assembly and Annotation.</title>
        <authorList>
            <person name="Atibalentja N."/>
            <person name="Keating K."/>
            <person name="Fields C.J."/>
        </authorList>
    </citation>
    <scope>NUCLEOTIDE SEQUENCE</scope>
    <source>
        <strain evidence="2">Niue_2</strain>
        <tissue evidence="2">Leaf</tissue>
    </source>
</reference>
<feature type="compositionally biased region" description="Low complexity" evidence="1">
    <location>
        <begin position="34"/>
        <end position="45"/>
    </location>
</feature>
<name>A0A843VSR9_COLES</name>
<keyword evidence="3" id="KW-1185">Reference proteome</keyword>
<evidence type="ECO:0000256" key="1">
    <source>
        <dbReference type="SAM" id="MobiDB-lite"/>
    </source>
</evidence>